<dbReference type="Proteomes" id="UP000319210">
    <property type="component" value="Unassembled WGS sequence"/>
</dbReference>
<name>A0A4Y3R547_STRCI</name>
<dbReference type="PANTHER" id="PTHR43384">
    <property type="entry name" value="SEPTUM SITE-DETERMINING PROTEIN MIND HOMOLOG, CHLOROPLASTIC-RELATED"/>
    <property type="match status" value="1"/>
</dbReference>
<dbReference type="GO" id="GO:0009898">
    <property type="term" value="C:cytoplasmic side of plasma membrane"/>
    <property type="evidence" value="ECO:0007669"/>
    <property type="project" value="TreeGrafter"/>
</dbReference>
<evidence type="ECO:0000256" key="2">
    <source>
        <dbReference type="ARBA" id="ARBA00022840"/>
    </source>
</evidence>
<reference evidence="4 5" key="1">
    <citation type="submission" date="2019-06" db="EMBL/GenBank/DDBJ databases">
        <title>Whole genome shotgun sequence of Streptomyces cacaoi subsp. cacaoi NBRC 12748.</title>
        <authorList>
            <person name="Hosoyama A."/>
            <person name="Uohara A."/>
            <person name="Ohji S."/>
            <person name="Ichikawa N."/>
        </authorList>
    </citation>
    <scope>NUCLEOTIDE SEQUENCE [LARGE SCALE GENOMIC DNA]</scope>
    <source>
        <strain evidence="4 5">NBRC 12748</strain>
    </source>
</reference>
<dbReference type="SUPFAM" id="SSF52540">
    <property type="entry name" value="P-loop containing nucleoside triphosphate hydrolases"/>
    <property type="match status" value="1"/>
</dbReference>
<accession>A0A4Y3R547</accession>
<dbReference type="GO" id="GO:0005524">
    <property type="term" value="F:ATP binding"/>
    <property type="evidence" value="ECO:0007669"/>
    <property type="project" value="UniProtKB-KW"/>
</dbReference>
<evidence type="ECO:0000256" key="1">
    <source>
        <dbReference type="ARBA" id="ARBA00022741"/>
    </source>
</evidence>
<proteinExistence type="predicted"/>
<keyword evidence="1" id="KW-0547">Nucleotide-binding</keyword>
<dbReference type="InterPro" id="IPR002586">
    <property type="entry name" value="CobQ/CobB/MinD/ParA_Nub-bd_dom"/>
</dbReference>
<dbReference type="GO" id="GO:0016887">
    <property type="term" value="F:ATP hydrolysis activity"/>
    <property type="evidence" value="ECO:0007669"/>
    <property type="project" value="TreeGrafter"/>
</dbReference>
<evidence type="ECO:0000259" key="3">
    <source>
        <dbReference type="Pfam" id="PF01656"/>
    </source>
</evidence>
<dbReference type="GO" id="GO:0051782">
    <property type="term" value="P:negative regulation of cell division"/>
    <property type="evidence" value="ECO:0007669"/>
    <property type="project" value="TreeGrafter"/>
</dbReference>
<evidence type="ECO:0000313" key="5">
    <source>
        <dbReference type="Proteomes" id="UP000319210"/>
    </source>
</evidence>
<dbReference type="EMBL" id="BJMM01000035">
    <property type="protein sequence ID" value="GEB52674.1"/>
    <property type="molecule type" value="Genomic_DNA"/>
</dbReference>
<dbReference type="Gene3D" id="3.40.50.300">
    <property type="entry name" value="P-loop containing nucleotide triphosphate hydrolases"/>
    <property type="match status" value="1"/>
</dbReference>
<sequence length="921" mass="101175">MAIEGTLGRELAPPEHLFTWVDVDEHLADLAASDAWPAWLLAADGWWDGLQLTVAKNTSWQHVRSWLDEVFGPGSVEAREGLLELALDSPRDKGFTGLPVSLDYMEGRPQYPTRLPRLREKQITAALSDPLPRPEQSSYPADVQMLAFHSFKGGVGRTVHAVAMADAAARRGDQVLLIDADLEAPGISWMHQAQGGQFDFSYEDFLALLQGADEGDWSSAVEVAAAYLPNQQAGHYPDGGSITIVPASRRRSLSPPRIEPADLLSSVRSPYFLTEAIAALASRVGAGTVVIDLRAGATELAAPVLLDPRVQRIFVTTLSHQSVAGTEKMMRQLGHRAPTLQSIDPASSVIITQYREEVHESQIARAESDLSAALMAMLAADNESHSDSEEEAGESGTYGVDTGLLAQPVYSKFREDLLALPSAWDSVLRVLTKCDVAEVLDPIMPPTIASVEVPDVAEPTAVSYTELRERLAEVAKGLIYAERQGLSSASGFLVTDPLRRLLSDHRTEPPLSLVVGAKGAGKTFLYAKACAARTWDRFAEQSQVSGVMGNVPIVPVLESGNLEYADLTTQDLRDDFAGEYGNGREAAASAQELRGKLQVALSRVAGTDEISWRNLWLECLAEAAGLRISAEGGNAEEVLAELGRRARAVFVIDGLEDLLQTLDSEVKRTALRVLLTDVLGWLRSLRGRPLGLVIFVRQDLVKRAVQQNSGQLLHRYDPYALRWNKDEALRLALWVAARAEALPTSPPAREITELNPEQLVDWLKILWGWKMGTEKSKEARCHLWVPAALGDFRDQVQARDVVVFLSEAASLSVPQTSWDDRVLVPSAMRKALKECSRNKIDAIQDENQEVGDLLEKLQQVRHPVTVPFELEEVGLTVENADFLVESGVFARGKDGRYWVAEIYRHGLGYGSERRAKVLWRR</sequence>
<keyword evidence="5" id="KW-1185">Reference proteome</keyword>
<dbReference type="GO" id="GO:0005829">
    <property type="term" value="C:cytosol"/>
    <property type="evidence" value="ECO:0007669"/>
    <property type="project" value="TreeGrafter"/>
</dbReference>
<organism evidence="4 5">
    <name type="scientific">Streptomyces cacaoi</name>
    <dbReference type="NCBI Taxonomy" id="1898"/>
    <lineage>
        <taxon>Bacteria</taxon>
        <taxon>Bacillati</taxon>
        <taxon>Actinomycetota</taxon>
        <taxon>Actinomycetes</taxon>
        <taxon>Kitasatosporales</taxon>
        <taxon>Streptomycetaceae</taxon>
        <taxon>Streptomyces</taxon>
    </lineage>
</organism>
<dbReference type="PANTHER" id="PTHR43384:SF6">
    <property type="entry name" value="SEPTUM SITE-DETERMINING PROTEIN MIND HOMOLOG, CHLOROPLASTIC"/>
    <property type="match status" value="1"/>
</dbReference>
<dbReference type="OrthoDB" id="580767at2"/>
<gene>
    <name evidence="4" type="ORF">SCA03_52250</name>
</gene>
<dbReference type="InterPro" id="IPR027417">
    <property type="entry name" value="P-loop_NTPase"/>
</dbReference>
<protein>
    <recommendedName>
        <fullName evidence="3">CobQ/CobB/MinD/ParA nucleotide binding domain-containing protein</fullName>
    </recommendedName>
</protein>
<dbReference type="NCBIfam" id="NF047398">
    <property type="entry name" value="AAA_KGGVGR"/>
    <property type="match status" value="1"/>
</dbReference>
<evidence type="ECO:0000313" key="4">
    <source>
        <dbReference type="EMBL" id="GEB52674.1"/>
    </source>
</evidence>
<dbReference type="InterPro" id="IPR050625">
    <property type="entry name" value="ParA/MinD_ATPase"/>
</dbReference>
<dbReference type="AlphaFoldDB" id="A0A4Y3R547"/>
<feature type="domain" description="CobQ/CobB/MinD/ParA nucleotide binding" evidence="3">
    <location>
        <begin position="147"/>
        <end position="366"/>
    </location>
</feature>
<comment type="caution">
    <text evidence="4">The sequence shown here is derived from an EMBL/GenBank/DDBJ whole genome shotgun (WGS) entry which is preliminary data.</text>
</comment>
<dbReference type="Pfam" id="PF01656">
    <property type="entry name" value="CbiA"/>
    <property type="match status" value="1"/>
</dbReference>
<dbReference type="RefSeq" id="WP_086817796.1">
    <property type="nucleotide sequence ID" value="NZ_BJMM01000035.1"/>
</dbReference>
<keyword evidence="2" id="KW-0067">ATP-binding</keyword>